<protein>
    <recommendedName>
        <fullName evidence="1">Phage terminase large subunit GpA ATPase domain-containing protein</fullName>
    </recommendedName>
</protein>
<proteinExistence type="predicted"/>
<gene>
    <name evidence="2" type="ORF">LCGC14_3133170</name>
</gene>
<organism evidence="2">
    <name type="scientific">marine sediment metagenome</name>
    <dbReference type="NCBI Taxonomy" id="412755"/>
    <lineage>
        <taxon>unclassified sequences</taxon>
        <taxon>metagenomes</taxon>
        <taxon>ecological metagenomes</taxon>
    </lineage>
</organism>
<dbReference type="AlphaFoldDB" id="A0A0F8YNG0"/>
<evidence type="ECO:0000313" key="2">
    <source>
        <dbReference type="EMBL" id="KKK49626.1"/>
    </source>
</evidence>
<dbReference type="EMBL" id="LAZR01068444">
    <property type="protein sequence ID" value="KKK49626.1"/>
    <property type="molecule type" value="Genomic_DNA"/>
</dbReference>
<feature type="non-terminal residue" evidence="2">
    <location>
        <position position="339"/>
    </location>
</feature>
<sequence>AFEAGDQRHYHVSCPSCGVEQVLEFENLKFEKTWPHKAVYACAANGCVIPHSEKRGMVAKGRWIAAEPGPGRQPSFHIDSLVSPFVTWDDIAEAFLDAEKSDEEVRQKRYSITSLQADPEHRALFCGCTNMAGHILKRFDPATGTFEDLGFSEVADANSVKIHKGLWLDEAEDALYFGVASLSPIPKLIGSGGGRLMRYDIASGRFETLGVPVAENYIQATCYDARRKLMYSFHEPSHCFAVWSIADGKLVRAHHMDSIVHVTDIDDDGGVWGTWGGNHAFFRYDPDADKMEFPDGCSLPNGRAAANIMYYGGGPVDCMINGGDWYMYIATAVCELYRL</sequence>
<dbReference type="SUPFAM" id="SSF63829">
    <property type="entry name" value="Calcium-dependent phosphotriesterase"/>
    <property type="match status" value="1"/>
</dbReference>
<accession>A0A0F8YNG0</accession>
<feature type="non-terminal residue" evidence="2">
    <location>
        <position position="1"/>
    </location>
</feature>
<dbReference type="GO" id="GO:0016887">
    <property type="term" value="F:ATP hydrolysis activity"/>
    <property type="evidence" value="ECO:0007669"/>
    <property type="project" value="InterPro"/>
</dbReference>
<feature type="domain" description="Phage terminase large subunit GpA ATPase" evidence="1">
    <location>
        <begin position="2"/>
        <end position="63"/>
    </location>
</feature>
<reference evidence="2" key="1">
    <citation type="journal article" date="2015" name="Nature">
        <title>Complex archaea that bridge the gap between prokaryotes and eukaryotes.</title>
        <authorList>
            <person name="Spang A."/>
            <person name="Saw J.H."/>
            <person name="Jorgensen S.L."/>
            <person name="Zaremba-Niedzwiedzka K."/>
            <person name="Martijn J."/>
            <person name="Lind A.E."/>
            <person name="van Eijk R."/>
            <person name="Schleper C."/>
            <person name="Guy L."/>
            <person name="Ettema T.J."/>
        </authorList>
    </citation>
    <scope>NUCLEOTIDE SEQUENCE</scope>
</reference>
<comment type="caution">
    <text evidence="2">The sequence shown here is derived from an EMBL/GenBank/DDBJ whole genome shotgun (WGS) entry which is preliminary data.</text>
</comment>
<evidence type="ECO:0000259" key="1">
    <source>
        <dbReference type="Pfam" id="PF05876"/>
    </source>
</evidence>
<dbReference type="Pfam" id="PF05876">
    <property type="entry name" value="GpA_ATPase"/>
    <property type="match status" value="1"/>
</dbReference>
<name>A0A0F8YNG0_9ZZZZ</name>
<dbReference type="InterPro" id="IPR046453">
    <property type="entry name" value="GpA_ATPase"/>
</dbReference>